<dbReference type="AlphaFoldDB" id="Q1IQG4"/>
<dbReference type="eggNOG" id="ENOG5032Y7G">
    <property type="taxonomic scope" value="Bacteria"/>
</dbReference>
<keyword evidence="1" id="KW-0472">Membrane</keyword>
<dbReference type="Proteomes" id="UP000002432">
    <property type="component" value="Chromosome"/>
</dbReference>
<feature type="transmembrane region" description="Helical" evidence="1">
    <location>
        <begin position="12"/>
        <end position="31"/>
    </location>
</feature>
<dbReference type="Pfam" id="PF10825">
    <property type="entry name" value="DUF2752"/>
    <property type="match status" value="1"/>
</dbReference>
<dbReference type="OrthoDB" id="9815897at2"/>
<keyword evidence="1" id="KW-1133">Transmembrane helix</keyword>
<evidence type="ECO:0000313" key="3">
    <source>
        <dbReference type="Proteomes" id="UP000002432"/>
    </source>
</evidence>
<gene>
    <name evidence="2" type="ordered locus">Acid345_1885</name>
</gene>
<dbReference type="HOGENOM" id="CLU_098258_1_0_0"/>
<accession>Q1IQG4</accession>
<reference evidence="2 3" key="1">
    <citation type="journal article" date="2009" name="Appl. Environ. Microbiol.">
        <title>Three genomes from the phylum Acidobacteria provide insight into the lifestyles of these microorganisms in soils.</title>
        <authorList>
            <person name="Ward N.L."/>
            <person name="Challacombe J.F."/>
            <person name="Janssen P.H."/>
            <person name="Henrissat B."/>
            <person name="Coutinho P.M."/>
            <person name="Wu M."/>
            <person name="Xie G."/>
            <person name="Haft D.H."/>
            <person name="Sait M."/>
            <person name="Badger J."/>
            <person name="Barabote R.D."/>
            <person name="Bradley B."/>
            <person name="Brettin T.S."/>
            <person name="Brinkac L.M."/>
            <person name="Bruce D."/>
            <person name="Creasy T."/>
            <person name="Daugherty S.C."/>
            <person name="Davidsen T.M."/>
            <person name="DeBoy R.T."/>
            <person name="Detter J.C."/>
            <person name="Dodson R.J."/>
            <person name="Durkin A.S."/>
            <person name="Ganapathy A."/>
            <person name="Gwinn-Giglio M."/>
            <person name="Han C.S."/>
            <person name="Khouri H."/>
            <person name="Kiss H."/>
            <person name="Kothari S.P."/>
            <person name="Madupu R."/>
            <person name="Nelson K.E."/>
            <person name="Nelson W.C."/>
            <person name="Paulsen I."/>
            <person name="Penn K."/>
            <person name="Ren Q."/>
            <person name="Rosovitz M.J."/>
            <person name="Selengut J.D."/>
            <person name="Shrivastava S."/>
            <person name="Sullivan S.A."/>
            <person name="Tapia R."/>
            <person name="Thompson L.S."/>
            <person name="Watkins K.L."/>
            <person name="Yang Q."/>
            <person name="Yu C."/>
            <person name="Zafar N."/>
            <person name="Zhou L."/>
            <person name="Kuske C.R."/>
        </authorList>
    </citation>
    <scope>NUCLEOTIDE SEQUENCE [LARGE SCALE GENOMIC DNA]</scope>
    <source>
        <strain evidence="2 3">Ellin345</strain>
    </source>
</reference>
<protein>
    <recommendedName>
        <fullName evidence="4">DUF2752 domain-containing protein</fullName>
    </recommendedName>
</protein>
<dbReference type="RefSeq" id="WP_011522688.1">
    <property type="nucleotide sequence ID" value="NC_008009.1"/>
</dbReference>
<dbReference type="InterPro" id="IPR021215">
    <property type="entry name" value="DUF2752"/>
</dbReference>
<keyword evidence="3" id="KW-1185">Reference proteome</keyword>
<evidence type="ECO:0000313" key="2">
    <source>
        <dbReference type="EMBL" id="ABF40886.1"/>
    </source>
</evidence>
<proteinExistence type="predicted"/>
<evidence type="ECO:0008006" key="4">
    <source>
        <dbReference type="Google" id="ProtNLM"/>
    </source>
</evidence>
<organism evidence="2 3">
    <name type="scientific">Koribacter versatilis (strain Ellin345)</name>
    <dbReference type="NCBI Taxonomy" id="204669"/>
    <lineage>
        <taxon>Bacteria</taxon>
        <taxon>Pseudomonadati</taxon>
        <taxon>Acidobacteriota</taxon>
        <taxon>Terriglobia</taxon>
        <taxon>Terriglobales</taxon>
        <taxon>Candidatus Korobacteraceae</taxon>
        <taxon>Candidatus Korobacter</taxon>
    </lineage>
</organism>
<name>Q1IQG4_KORVE</name>
<evidence type="ECO:0000256" key="1">
    <source>
        <dbReference type="SAM" id="Phobius"/>
    </source>
</evidence>
<feature type="transmembrane region" description="Helical" evidence="1">
    <location>
        <begin position="76"/>
        <end position="95"/>
    </location>
</feature>
<dbReference type="EnsemblBacteria" id="ABF40886">
    <property type="protein sequence ID" value="ABF40886"/>
    <property type="gene ID" value="Acid345_1885"/>
</dbReference>
<dbReference type="KEGG" id="aba:Acid345_1885"/>
<feature type="transmembrane region" description="Helical" evidence="1">
    <location>
        <begin position="107"/>
        <end position="125"/>
    </location>
</feature>
<dbReference type="EMBL" id="CP000360">
    <property type="protein sequence ID" value="ABF40886.1"/>
    <property type="molecule type" value="Genomic_DNA"/>
</dbReference>
<sequence length="139" mass="15129">MLTSLAQDERRLMKVSAAILGAMIVAVTFARPGHRGILPPCPFHALTGFFCPGCGSTRALYLLVHGHPLAAFGENALAVTLLPFLIYELLAVLSRRLPVISTRLRPWAVWTLFAVVLAFSILRNIPGAPFNLLAPTDLR</sequence>
<dbReference type="STRING" id="204669.Acid345_1885"/>
<keyword evidence="1" id="KW-0812">Transmembrane</keyword>